<dbReference type="InterPro" id="IPR052343">
    <property type="entry name" value="Retrotransposon-Effector_Assoc"/>
</dbReference>
<keyword evidence="1" id="KW-0472">Membrane</keyword>
<comment type="caution">
    <text evidence="3">The sequence shown here is derived from an EMBL/GenBank/DDBJ whole genome shotgun (WGS) entry which is preliminary data.</text>
</comment>
<dbReference type="InterPro" id="IPR043502">
    <property type="entry name" value="DNA/RNA_pol_sf"/>
</dbReference>
<sequence>MLLRAGPGPARWVTIYAHARPFVRVGRAARFCAGLASSITCIYILILYVKVRHKKQSISSITNDSGQVVTSNEGIGEAVISFFSHLYSLDPNIEADEILQHIPKIVSNEDNYMLMKLPESEEIKNAVWGLNQNGAPGPDGYNGKFFRKCWDIVDQDMISAVQEFFLGISIPQGISSSLVTLIPKVDNPSTFGDFRPICLSNFVSKVCTKVLADTLSLIFPKIISAEQIGFMKNKDMVEHILIA</sequence>
<dbReference type="AlphaFoldDB" id="A0A9P0ZV00"/>
<dbReference type="SUPFAM" id="SSF56672">
    <property type="entry name" value="DNA/RNA polymerases"/>
    <property type="match status" value="1"/>
</dbReference>
<gene>
    <name evidence="2" type="ORF">CEURO_LOCUS19943</name>
    <name evidence="3" type="ORF">CEURO_LOCUS19944</name>
</gene>
<dbReference type="PANTHER" id="PTHR46890:SF48">
    <property type="entry name" value="RNA-DIRECTED DNA POLYMERASE"/>
    <property type="match status" value="1"/>
</dbReference>
<dbReference type="EMBL" id="CAMAPE010000060">
    <property type="protein sequence ID" value="CAH9113232.1"/>
    <property type="molecule type" value="Genomic_DNA"/>
</dbReference>
<keyword evidence="1" id="KW-0812">Transmembrane</keyword>
<evidence type="ECO:0000313" key="2">
    <source>
        <dbReference type="EMBL" id="CAH9113232.1"/>
    </source>
</evidence>
<dbReference type="PANTHER" id="PTHR46890">
    <property type="entry name" value="NON-LTR RETROLELEMENT REVERSE TRANSCRIPTASE-LIKE PROTEIN-RELATED"/>
    <property type="match status" value="1"/>
</dbReference>
<dbReference type="EMBL" id="CAMAPE010000060">
    <property type="protein sequence ID" value="CAH9113236.1"/>
    <property type="molecule type" value="Genomic_DNA"/>
</dbReference>
<evidence type="ECO:0000313" key="4">
    <source>
        <dbReference type="Proteomes" id="UP001152484"/>
    </source>
</evidence>
<name>A0A9P0ZV00_CUSEU</name>
<evidence type="ECO:0000256" key="1">
    <source>
        <dbReference type="SAM" id="Phobius"/>
    </source>
</evidence>
<protein>
    <recommendedName>
        <fullName evidence="5">Reverse transcriptase domain-containing protein</fullName>
    </recommendedName>
</protein>
<proteinExistence type="predicted"/>
<accession>A0A9P0ZV00</accession>
<keyword evidence="4" id="KW-1185">Reference proteome</keyword>
<keyword evidence="1" id="KW-1133">Transmembrane helix</keyword>
<dbReference type="OrthoDB" id="1937198at2759"/>
<dbReference type="Proteomes" id="UP001152484">
    <property type="component" value="Unassembled WGS sequence"/>
</dbReference>
<feature type="transmembrane region" description="Helical" evidence="1">
    <location>
        <begin position="28"/>
        <end position="49"/>
    </location>
</feature>
<organism evidence="3 4">
    <name type="scientific">Cuscuta europaea</name>
    <name type="common">European dodder</name>
    <dbReference type="NCBI Taxonomy" id="41803"/>
    <lineage>
        <taxon>Eukaryota</taxon>
        <taxon>Viridiplantae</taxon>
        <taxon>Streptophyta</taxon>
        <taxon>Embryophyta</taxon>
        <taxon>Tracheophyta</taxon>
        <taxon>Spermatophyta</taxon>
        <taxon>Magnoliopsida</taxon>
        <taxon>eudicotyledons</taxon>
        <taxon>Gunneridae</taxon>
        <taxon>Pentapetalae</taxon>
        <taxon>asterids</taxon>
        <taxon>lamiids</taxon>
        <taxon>Solanales</taxon>
        <taxon>Convolvulaceae</taxon>
        <taxon>Cuscuteae</taxon>
        <taxon>Cuscuta</taxon>
        <taxon>Cuscuta subgen. Cuscuta</taxon>
    </lineage>
</organism>
<evidence type="ECO:0000313" key="3">
    <source>
        <dbReference type="EMBL" id="CAH9113236.1"/>
    </source>
</evidence>
<evidence type="ECO:0008006" key="5">
    <source>
        <dbReference type="Google" id="ProtNLM"/>
    </source>
</evidence>
<reference evidence="3" key="1">
    <citation type="submission" date="2022-07" db="EMBL/GenBank/DDBJ databases">
        <authorList>
            <person name="Macas J."/>
            <person name="Novak P."/>
            <person name="Neumann P."/>
        </authorList>
    </citation>
    <scope>NUCLEOTIDE SEQUENCE</scope>
</reference>